<organism evidence="2 3">
    <name type="scientific">Schizophyllum amplum</name>
    <dbReference type="NCBI Taxonomy" id="97359"/>
    <lineage>
        <taxon>Eukaryota</taxon>
        <taxon>Fungi</taxon>
        <taxon>Dikarya</taxon>
        <taxon>Basidiomycota</taxon>
        <taxon>Agaricomycotina</taxon>
        <taxon>Agaricomycetes</taxon>
        <taxon>Agaricomycetidae</taxon>
        <taxon>Agaricales</taxon>
        <taxon>Schizophyllaceae</taxon>
        <taxon>Schizophyllum</taxon>
    </lineage>
</organism>
<dbReference type="Proteomes" id="UP000320762">
    <property type="component" value="Unassembled WGS sequence"/>
</dbReference>
<dbReference type="EMBL" id="VDMD01000091">
    <property type="protein sequence ID" value="TRM55828.1"/>
    <property type="molecule type" value="Genomic_DNA"/>
</dbReference>
<evidence type="ECO:0000313" key="3">
    <source>
        <dbReference type="Proteomes" id="UP000320762"/>
    </source>
</evidence>
<gene>
    <name evidence="2" type="ORF">BD626DRAFT_415283</name>
</gene>
<feature type="non-terminal residue" evidence="2">
    <location>
        <position position="126"/>
    </location>
</feature>
<dbReference type="STRING" id="97359.A0A550BTF2"/>
<feature type="region of interest" description="Disordered" evidence="1">
    <location>
        <begin position="96"/>
        <end position="126"/>
    </location>
</feature>
<name>A0A550BTF2_9AGAR</name>
<protein>
    <recommendedName>
        <fullName evidence="4">SWIM-type domain-containing protein</fullName>
    </recommendedName>
</protein>
<dbReference type="OrthoDB" id="3221775at2759"/>
<reference evidence="2 3" key="1">
    <citation type="journal article" date="2019" name="New Phytol.">
        <title>Comparative genomics reveals unique wood-decay strategies and fruiting body development in the Schizophyllaceae.</title>
        <authorList>
            <person name="Almasi E."/>
            <person name="Sahu N."/>
            <person name="Krizsan K."/>
            <person name="Balint B."/>
            <person name="Kovacs G.M."/>
            <person name="Kiss B."/>
            <person name="Cseklye J."/>
            <person name="Drula E."/>
            <person name="Henrissat B."/>
            <person name="Nagy I."/>
            <person name="Chovatia M."/>
            <person name="Adam C."/>
            <person name="LaButti K."/>
            <person name="Lipzen A."/>
            <person name="Riley R."/>
            <person name="Grigoriev I.V."/>
            <person name="Nagy L.G."/>
        </authorList>
    </citation>
    <scope>NUCLEOTIDE SEQUENCE [LARGE SCALE GENOMIC DNA]</scope>
    <source>
        <strain evidence="2 3">NL-1724</strain>
    </source>
</reference>
<dbReference type="AlphaFoldDB" id="A0A550BTF2"/>
<proteinExistence type="predicted"/>
<accession>A0A550BTF2</accession>
<keyword evidence="3" id="KW-1185">Reference proteome</keyword>
<comment type="caution">
    <text evidence="2">The sequence shown here is derived from an EMBL/GenBank/DDBJ whole genome shotgun (WGS) entry which is preliminary data.</text>
</comment>
<evidence type="ECO:0008006" key="4">
    <source>
        <dbReference type="Google" id="ProtNLM"/>
    </source>
</evidence>
<evidence type="ECO:0000313" key="2">
    <source>
        <dbReference type="EMBL" id="TRM55828.1"/>
    </source>
</evidence>
<sequence>MSSDYRIGRTKKLSPHQKYFKSEWVRLEKVTLSGKPYITDVARWICNCGRQKYSAYHLCKHLVQAVPRPPRPFWNRVHRRRTIPLYRDPALVAHGAPPSDYVEPDSGNISDGDDNFWSGDPKLLQD</sequence>
<evidence type="ECO:0000256" key="1">
    <source>
        <dbReference type="SAM" id="MobiDB-lite"/>
    </source>
</evidence>